<evidence type="ECO:0000313" key="2">
    <source>
        <dbReference type="Proteomes" id="UP001558850"/>
    </source>
</evidence>
<evidence type="ECO:0000313" key="1">
    <source>
        <dbReference type="EMBL" id="MEX3930431.1"/>
    </source>
</evidence>
<proteinExistence type="predicted"/>
<reference evidence="1" key="1">
    <citation type="submission" date="2024-07" db="EMBL/GenBank/DDBJ databases">
        <title>A survey of Mimosa microsymbionts across Brazilian biomes reveals a high diversity of Paraburkholderia nodulating endemic species, but also that Cupriavidus is common as a symbiont of widespread species.</title>
        <authorList>
            <person name="Rouws L."/>
            <person name="Barauna A."/>
            <person name="Beukes C."/>
            <person name="Rouws J.R.C."/>
            <person name="De Faria S.M."/>
            <person name="Gross E."/>
            <person name="Bueno Dos Reis Junior F."/>
            <person name="Simon M.F."/>
            <person name="Maluk M."/>
            <person name="Odee D.W."/>
            <person name="Kenicer G."/>
            <person name="Young J.P.W."/>
            <person name="Reis V.M."/>
            <person name="Zilli J."/>
            <person name="James E.K."/>
        </authorList>
    </citation>
    <scope>NUCLEOTIDE SEQUENCE</scope>
    <source>
        <strain evidence="1">EG181B</strain>
    </source>
</reference>
<keyword evidence="2" id="KW-1185">Reference proteome</keyword>
<accession>A0ACC6TSV0</accession>
<sequence length="142" mass="16655">MARESRIATLRRNSYLSVCRVSDQTEPCLGKNLLTMMRMETMEKPLAKRHFHALRLVHGGINMEARMARAETTIEHILQDLEDLKRELRELKVYVDERFRLFEAKMDARFSALESSMRTEFRLLWAANFALAGILAKGFHWI</sequence>
<name>A0ACC6TSV0_9BURK</name>
<dbReference type="Proteomes" id="UP001558850">
    <property type="component" value="Unassembled WGS sequence"/>
</dbReference>
<dbReference type="EMBL" id="JBFRCH010000001">
    <property type="protein sequence ID" value="MEX3930431.1"/>
    <property type="molecule type" value="Genomic_DNA"/>
</dbReference>
<gene>
    <name evidence="1" type="ORF">AB4Y32_01220</name>
</gene>
<protein>
    <submittedName>
        <fullName evidence="1">Uncharacterized protein</fullName>
    </submittedName>
</protein>
<comment type="caution">
    <text evidence="1">The sequence shown here is derived from an EMBL/GenBank/DDBJ whole genome shotgun (WGS) entry which is preliminary data.</text>
</comment>
<organism evidence="1 2">
    <name type="scientific">Paraburkholderia phymatum</name>
    <dbReference type="NCBI Taxonomy" id="148447"/>
    <lineage>
        <taxon>Bacteria</taxon>
        <taxon>Pseudomonadati</taxon>
        <taxon>Pseudomonadota</taxon>
        <taxon>Betaproteobacteria</taxon>
        <taxon>Burkholderiales</taxon>
        <taxon>Burkholderiaceae</taxon>
        <taxon>Paraburkholderia</taxon>
    </lineage>
</organism>